<evidence type="ECO:0000313" key="3">
    <source>
        <dbReference type="Proteomes" id="UP000824120"/>
    </source>
</evidence>
<evidence type="ECO:0000313" key="2">
    <source>
        <dbReference type="EMBL" id="KAG5576901.1"/>
    </source>
</evidence>
<gene>
    <name evidence="2" type="ORF">H5410_057035</name>
</gene>
<evidence type="ECO:0000256" key="1">
    <source>
        <dbReference type="SAM" id="Phobius"/>
    </source>
</evidence>
<dbReference type="PANTHER" id="PTHR33116:SF85">
    <property type="entry name" value="REVERSE TRANSCRIPTASE ZINC-BINDING DOMAIN-CONTAINING PROTEIN"/>
    <property type="match status" value="1"/>
</dbReference>
<feature type="transmembrane region" description="Helical" evidence="1">
    <location>
        <begin position="12"/>
        <end position="32"/>
    </location>
</feature>
<feature type="non-terminal residue" evidence="2">
    <location>
        <position position="1"/>
    </location>
</feature>
<dbReference type="PANTHER" id="PTHR33116">
    <property type="entry name" value="REVERSE TRANSCRIPTASE ZINC-BINDING DOMAIN-CONTAINING PROTEIN-RELATED-RELATED"/>
    <property type="match status" value="1"/>
</dbReference>
<dbReference type="Proteomes" id="UP000824120">
    <property type="component" value="Chromosome 11"/>
</dbReference>
<dbReference type="OrthoDB" id="1938246at2759"/>
<protein>
    <submittedName>
        <fullName evidence="2">Uncharacterized protein</fullName>
    </submittedName>
</protein>
<organism evidence="2 3">
    <name type="scientific">Solanum commersonii</name>
    <name type="common">Commerson's wild potato</name>
    <name type="synonym">Commerson's nightshade</name>
    <dbReference type="NCBI Taxonomy" id="4109"/>
    <lineage>
        <taxon>Eukaryota</taxon>
        <taxon>Viridiplantae</taxon>
        <taxon>Streptophyta</taxon>
        <taxon>Embryophyta</taxon>
        <taxon>Tracheophyta</taxon>
        <taxon>Spermatophyta</taxon>
        <taxon>Magnoliopsida</taxon>
        <taxon>eudicotyledons</taxon>
        <taxon>Gunneridae</taxon>
        <taxon>Pentapetalae</taxon>
        <taxon>asterids</taxon>
        <taxon>lamiids</taxon>
        <taxon>Solanales</taxon>
        <taxon>Solanaceae</taxon>
        <taxon>Solanoideae</taxon>
        <taxon>Solaneae</taxon>
        <taxon>Solanum</taxon>
    </lineage>
</organism>
<name>A0A9J5WNI3_SOLCO</name>
<dbReference type="EMBL" id="JACXVP010000011">
    <property type="protein sequence ID" value="KAG5576901.1"/>
    <property type="molecule type" value="Genomic_DNA"/>
</dbReference>
<keyword evidence="3" id="KW-1185">Reference proteome</keyword>
<comment type="caution">
    <text evidence="2">The sequence shown here is derived from an EMBL/GenBank/DDBJ whole genome shotgun (WGS) entry which is preliminary data.</text>
</comment>
<sequence>ENRFWQPRNKTMLAVNAIFDALPTYMLSLFPFPSSVVQRLDKIKRSSLWLENKEKKVFYLVKWMDIIRSKKQGGLGIRKLKHQCKDFKIKWLWIYAQEPQTLWGSVIKSKYGEEDCWVSKEVTAYGVNLWRSIRSSGLFLQNT</sequence>
<keyword evidence="1" id="KW-1133">Transmembrane helix</keyword>
<proteinExistence type="predicted"/>
<reference evidence="2 3" key="1">
    <citation type="submission" date="2020-09" db="EMBL/GenBank/DDBJ databases">
        <title>De no assembly of potato wild relative species, Solanum commersonii.</title>
        <authorList>
            <person name="Cho K."/>
        </authorList>
    </citation>
    <scope>NUCLEOTIDE SEQUENCE [LARGE SCALE GENOMIC DNA]</scope>
    <source>
        <strain evidence="2">LZ3.2</strain>
        <tissue evidence="2">Leaf</tissue>
    </source>
</reference>
<keyword evidence="1" id="KW-0812">Transmembrane</keyword>
<accession>A0A9J5WNI3</accession>
<dbReference type="AlphaFoldDB" id="A0A9J5WNI3"/>
<keyword evidence="1" id="KW-0472">Membrane</keyword>